<protein>
    <submittedName>
        <fullName evidence="2">Uncharacterized protein</fullName>
    </submittedName>
</protein>
<keyword evidence="3" id="KW-1185">Reference proteome</keyword>
<evidence type="ECO:0000313" key="2">
    <source>
        <dbReference type="EMBL" id="GJD78921.1"/>
    </source>
</evidence>
<proteinExistence type="predicted"/>
<feature type="region of interest" description="Disordered" evidence="1">
    <location>
        <begin position="142"/>
        <end position="163"/>
    </location>
</feature>
<dbReference type="EMBL" id="BPQM01000047">
    <property type="protein sequence ID" value="GJD78921.1"/>
    <property type="molecule type" value="Genomic_DNA"/>
</dbReference>
<evidence type="ECO:0000313" key="3">
    <source>
        <dbReference type="Proteomes" id="UP001055108"/>
    </source>
</evidence>
<dbReference type="AlphaFoldDB" id="A0AA37HP20"/>
<evidence type="ECO:0000256" key="1">
    <source>
        <dbReference type="SAM" id="MobiDB-lite"/>
    </source>
</evidence>
<reference evidence="2" key="1">
    <citation type="journal article" date="2016" name="Front. Microbiol.">
        <title>Genome Sequence of the Piezophilic, Mesophilic Sulfate-Reducing Bacterium Desulfovibrio indicus J2T.</title>
        <authorList>
            <person name="Cao J."/>
            <person name="Maignien L."/>
            <person name="Shao Z."/>
            <person name="Alain K."/>
            <person name="Jebbar M."/>
        </authorList>
    </citation>
    <scope>NUCLEOTIDE SEQUENCE</scope>
    <source>
        <strain evidence="2">NBRC 103626</strain>
    </source>
</reference>
<gene>
    <name evidence="2" type="ORF">NBEOAGPD_2141</name>
</gene>
<feature type="region of interest" description="Disordered" evidence="1">
    <location>
        <begin position="178"/>
        <end position="230"/>
    </location>
</feature>
<accession>A0AA37HP20</accession>
<feature type="region of interest" description="Disordered" evidence="1">
    <location>
        <begin position="1"/>
        <end position="83"/>
    </location>
</feature>
<organism evidence="2 3">
    <name type="scientific">Methylobacterium gregans</name>
    <dbReference type="NCBI Taxonomy" id="374424"/>
    <lineage>
        <taxon>Bacteria</taxon>
        <taxon>Pseudomonadati</taxon>
        <taxon>Pseudomonadota</taxon>
        <taxon>Alphaproteobacteria</taxon>
        <taxon>Hyphomicrobiales</taxon>
        <taxon>Methylobacteriaceae</taxon>
        <taxon>Methylobacterium</taxon>
    </lineage>
</organism>
<dbReference type="Proteomes" id="UP001055108">
    <property type="component" value="Unassembled WGS sequence"/>
</dbReference>
<sequence length="230" mass="24516">MIGNSSSGNPRVPPREGIPAERQADGGMTWAEYRARTPSHANGAKRWCSARSDVVRPPPNRAQSSMVRSRGRDGRGPVIPAARGVCEPPSRRCHVRAVRANAILMQSPLMVRPRRLASAAPRARGPNRQANLDGLLRHVGATPTRLPVSPTAGRPSSPQMTVRTEGRTGALTWALTETSVPTGTAKPTPGLDRRARAALAPRSEPSPPCGRASHRPAPHDPTTATMELSS</sequence>
<name>A0AA37HP20_9HYPH</name>
<reference evidence="2" key="2">
    <citation type="submission" date="2021-08" db="EMBL/GenBank/DDBJ databases">
        <authorList>
            <person name="Tani A."/>
            <person name="Ola A."/>
            <person name="Ogura Y."/>
            <person name="Katsura K."/>
            <person name="Hayashi T."/>
        </authorList>
    </citation>
    <scope>NUCLEOTIDE SEQUENCE</scope>
    <source>
        <strain evidence="2">NBRC 103626</strain>
    </source>
</reference>
<comment type="caution">
    <text evidence="2">The sequence shown here is derived from an EMBL/GenBank/DDBJ whole genome shotgun (WGS) entry which is preliminary data.</text>
</comment>